<dbReference type="STRING" id="1236220.SAMN04488112_11363"/>
<evidence type="ECO:0000256" key="2">
    <source>
        <dbReference type="ARBA" id="ARBA00009410"/>
    </source>
</evidence>
<evidence type="ECO:0000256" key="3">
    <source>
        <dbReference type="ARBA" id="ARBA00022630"/>
    </source>
</evidence>
<comment type="cofactor">
    <cofactor evidence="1">
        <name>FAD</name>
        <dbReference type="ChEBI" id="CHEBI:57692"/>
    </cofactor>
</comment>
<keyword evidence="4" id="KW-0560">Oxidoreductase</keyword>
<evidence type="ECO:0000259" key="5">
    <source>
        <dbReference type="Pfam" id="PF01266"/>
    </source>
</evidence>
<dbReference type="Gene3D" id="3.30.9.10">
    <property type="entry name" value="D-Amino Acid Oxidase, subunit A, domain 2"/>
    <property type="match status" value="1"/>
</dbReference>
<name>A0A1G6NMI6_9BACL</name>
<dbReference type="InterPro" id="IPR036188">
    <property type="entry name" value="FAD/NAD-bd_sf"/>
</dbReference>
<comment type="similarity">
    <text evidence="2">Belongs to the DadA oxidoreductase family.</text>
</comment>
<dbReference type="Gene3D" id="3.50.50.60">
    <property type="entry name" value="FAD/NAD(P)-binding domain"/>
    <property type="match status" value="1"/>
</dbReference>
<feature type="domain" description="FAD dependent oxidoreductase" evidence="5">
    <location>
        <begin position="2"/>
        <end position="352"/>
    </location>
</feature>
<evidence type="ECO:0000256" key="1">
    <source>
        <dbReference type="ARBA" id="ARBA00001974"/>
    </source>
</evidence>
<keyword evidence="7" id="KW-1185">Reference proteome</keyword>
<dbReference type="Pfam" id="PF01266">
    <property type="entry name" value="DAO"/>
    <property type="match status" value="1"/>
</dbReference>
<evidence type="ECO:0000313" key="7">
    <source>
        <dbReference type="Proteomes" id="UP000199387"/>
    </source>
</evidence>
<dbReference type="AlphaFoldDB" id="A0A1G6NMI6"/>
<sequence length="378" mass="40596">MKVVVVGGGIVGVSAAYHLARQGVEVVLVDREDQGQATAAGAGIVSPWISHRSKDPDWYRLARDSARYYHSLVSQLREGGEVDFGFRQVGALAISRDSDELDEMEARAYRHQTEAQEIGEITRIAPGEVHRYFPPLRKDVGAVHITGAARVDGSSLREALKRAAQRHGAHVQQGDAQPEMTGSRVTGIRVQDEKIEADAVVAASGAWTAQMLDRLGVAVPVAPQRGQIVHLQLPGNVDTARWPVVMPTGSHYMLAFDDSRVVIGATREDDTGFDYRRTAGGMAEVLNEALSVAPGLADGTIFETRVGFRPVTPDHLPLLGTVPQLPGLVIATGLGPSGLTMGPYVGLLAASLSLRESPALDLKAYDPLRQIEMKAESH</sequence>
<keyword evidence="3" id="KW-0285">Flavoprotein</keyword>
<gene>
    <name evidence="6" type="ORF">SAMN04488112_11363</name>
</gene>
<organism evidence="6 7">
    <name type="scientific">Melghirimyces thermohalophilus</name>
    <dbReference type="NCBI Taxonomy" id="1236220"/>
    <lineage>
        <taxon>Bacteria</taxon>
        <taxon>Bacillati</taxon>
        <taxon>Bacillota</taxon>
        <taxon>Bacilli</taxon>
        <taxon>Bacillales</taxon>
        <taxon>Thermoactinomycetaceae</taxon>
        <taxon>Melghirimyces</taxon>
    </lineage>
</organism>
<dbReference type="GO" id="GO:0016491">
    <property type="term" value="F:oxidoreductase activity"/>
    <property type="evidence" value="ECO:0007669"/>
    <property type="project" value="UniProtKB-KW"/>
</dbReference>
<proteinExistence type="inferred from homology"/>
<dbReference type="InterPro" id="IPR006076">
    <property type="entry name" value="FAD-dep_OxRdtase"/>
</dbReference>
<dbReference type="PANTHER" id="PTHR13847:SF286">
    <property type="entry name" value="D-AMINO ACID DEHYDROGENASE"/>
    <property type="match status" value="1"/>
</dbReference>
<dbReference type="Proteomes" id="UP000199387">
    <property type="component" value="Unassembled WGS sequence"/>
</dbReference>
<dbReference type="OrthoDB" id="9805337at2"/>
<dbReference type="PANTHER" id="PTHR13847">
    <property type="entry name" value="SARCOSINE DEHYDROGENASE-RELATED"/>
    <property type="match status" value="1"/>
</dbReference>
<accession>A0A1G6NMI6</accession>
<protein>
    <submittedName>
        <fullName evidence="6">D-amino-acid dehydrogenase</fullName>
    </submittedName>
</protein>
<dbReference type="RefSeq" id="WP_091570858.1">
    <property type="nucleotide sequence ID" value="NZ_FMZA01000013.1"/>
</dbReference>
<dbReference type="EMBL" id="FMZA01000013">
    <property type="protein sequence ID" value="SDC68486.1"/>
    <property type="molecule type" value="Genomic_DNA"/>
</dbReference>
<dbReference type="GO" id="GO:0005737">
    <property type="term" value="C:cytoplasm"/>
    <property type="evidence" value="ECO:0007669"/>
    <property type="project" value="TreeGrafter"/>
</dbReference>
<reference evidence="6 7" key="1">
    <citation type="submission" date="2016-10" db="EMBL/GenBank/DDBJ databases">
        <authorList>
            <person name="de Groot N.N."/>
        </authorList>
    </citation>
    <scope>NUCLEOTIDE SEQUENCE [LARGE SCALE GENOMIC DNA]</scope>
    <source>
        <strain evidence="6 7">DSM 45514</strain>
    </source>
</reference>
<evidence type="ECO:0000313" key="6">
    <source>
        <dbReference type="EMBL" id="SDC68486.1"/>
    </source>
</evidence>
<evidence type="ECO:0000256" key="4">
    <source>
        <dbReference type="ARBA" id="ARBA00023002"/>
    </source>
</evidence>
<dbReference type="SUPFAM" id="SSF51905">
    <property type="entry name" value="FAD/NAD(P)-binding domain"/>
    <property type="match status" value="1"/>
</dbReference>
<dbReference type="SUPFAM" id="SSF54373">
    <property type="entry name" value="FAD-linked reductases, C-terminal domain"/>
    <property type="match status" value="1"/>
</dbReference>